<organism evidence="4 5">
    <name type="scientific">Chitinophaga barathri</name>
    <dbReference type="NCBI Taxonomy" id="1647451"/>
    <lineage>
        <taxon>Bacteria</taxon>
        <taxon>Pseudomonadati</taxon>
        <taxon>Bacteroidota</taxon>
        <taxon>Chitinophagia</taxon>
        <taxon>Chitinophagales</taxon>
        <taxon>Chitinophagaceae</taxon>
        <taxon>Chitinophaga</taxon>
    </lineage>
</organism>
<dbReference type="Gene3D" id="2.60.120.1440">
    <property type="match status" value="1"/>
</dbReference>
<dbReference type="InterPro" id="IPR006860">
    <property type="entry name" value="FecR"/>
</dbReference>
<feature type="transmembrane region" description="Helical" evidence="1">
    <location>
        <begin position="91"/>
        <end position="112"/>
    </location>
</feature>
<dbReference type="InterPro" id="IPR012373">
    <property type="entry name" value="Ferrdict_sens_TM"/>
</dbReference>
<dbReference type="GO" id="GO:0016989">
    <property type="term" value="F:sigma factor antagonist activity"/>
    <property type="evidence" value="ECO:0007669"/>
    <property type="project" value="TreeGrafter"/>
</dbReference>
<feature type="domain" description="FecR protein" evidence="2">
    <location>
        <begin position="135"/>
        <end position="222"/>
    </location>
</feature>
<evidence type="ECO:0000259" key="2">
    <source>
        <dbReference type="Pfam" id="PF04773"/>
    </source>
</evidence>
<sequence length="338" mass="37939">MRNKIDPLLLKRYFEGNCTAKEKDIVEQLLQTAEGRDQLQALMQDRWEESGRYKLPQENIDELKREFWSRVTEIERKEKRGKLIGMKRRDLLRYAAVLVPLFIMTWIGTVVFRDANHNVKTASLDTVTKENSRLSRSTFTLSDGTTVHLGRGSKLKFPKMFPGSTREVELEGEAYFDVAKNAAKPFIIHAGLIDTKVLGTSFRIRSFDSSDIEVGVATGKVEVAKSTPGSGSNVLAVLTQGMKVNYSSNNAIVSTVNTTELEDWKTGLLSFEGTTTGNVVKVLQRSYDIEFEFKDPALKSIPLTLSVRDTMSADKVARILSLAGGFNYEKSDGRIVFY</sequence>
<dbReference type="Proteomes" id="UP000279089">
    <property type="component" value="Unassembled WGS sequence"/>
</dbReference>
<dbReference type="EMBL" id="RMBX01000004">
    <property type="protein sequence ID" value="RPD41422.1"/>
    <property type="molecule type" value="Genomic_DNA"/>
</dbReference>
<dbReference type="AlphaFoldDB" id="A0A3N4MC21"/>
<evidence type="ECO:0000313" key="5">
    <source>
        <dbReference type="Proteomes" id="UP000279089"/>
    </source>
</evidence>
<name>A0A3N4MC21_9BACT</name>
<keyword evidence="1" id="KW-0472">Membrane</keyword>
<evidence type="ECO:0000256" key="1">
    <source>
        <dbReference type="SAM" id="Phobius"/>
    </source>
</evidence>
<evidence type="ECO:0000313" key="4">
    <source>
        <dbReference type="EMBL" id="RPD41422.1"/>
    </source>
</evidence>
<evidence type="ECO:0000259" key="3">
    <source>
        <dbReference type="Pfam" id="PF16344"/>
    </source>
</evidence>
<dbReference type="Pfam" id="PF16344">
    <property type="entry name" value="FecR_C"/>
    <property type="match status" value="1"/>
</dbReference>
<dbReference type="InterPro" id="IPR032508">
    <property type="entry name" value="FecR_C"/>
</dbReference>
<dbReference type="PIRSF" id="PIRSF018266">
    <property type="entry name" value="FecR"/>
    <property type="match status" value="1"/>
</dbReference>
<dbReference type="RefSeq" id="WP_120516278.1">
    <property type="nucleotide sequence ID" value="NZ_QXZY01000005.1"/>
</dbReference>
<proteinExistence type="predicted"/>
<dbReference type="PANTHER" id="PTHR30273">
    <property type="entry name" value="PERIPLASMIC SIGNAL SENSOR AND SIGMA FACTOR ACTIVATOR FECR-RELATED"/>
    <property type="match status" value="1"/>
</dbReference>
<keyword evidence="1" id="KW-0812">Transmembrane</keyword>
<keyword evidence="1" id="KW-1133">Transmembrane helix</keyword>
<feature type="domain" description="Protein FecR C-terminal" evidence="3">
    <location>
        <begin position="269"/>
        <end position="336"/>
    </location>
</feature>
<reference evidence="5" key="1">
    <citation type="submission" date="2018-11" db="EMBL/GenBank/DDBJ databases">
        <title>Chitinophaga lutea sp.nov., isolate from arsenic contaminated soil.</title>
        <authorList>
            <person name="Zong Y."/>
        </authorList>
    </citation>
    <scope>NUCLEOTIDE SEQUENCE [LARGE SCALE GENOMIC DNA]</scope>
    <source>
        <strain evidence="5">YLT18</strain>
    </source>
</reference>
<dbReference type="PANTHER" id="PTHR30273:SF2">
    <property type="entry name" value="PROTEIN FECR"/>
    <property type="match status" value="1"/>
</dbReference>
<dbReference type="Gene3D" id="3.55.50.30">
    <property type="match status" value="1"/>
</dbReference>
<protein>
    <submittedName>
        <fullName evidence="4">DUF4974 domain-containing protein</fullName>
    </submittedName>
</protein>
<gene>
    <name evidence="4" type="ORF">EG028_08875</name>
</gene>
<dbReference type="Pfam" id="PF04773">
    <property type="entry name" value="FecR"/>
    <property type="match status" value="1"/>
</dbReference>
<comment type="caution">
    <text evidence="4">The sequence shown here is derived from an EMBL/GenBank/DDBJ whole genome shotgun (WGS) entry which is preliminary data.</text>
</comment>
<dbReference type="OrthoDB" id="1119382at2"/>
<keyword evidence="5" id="KW-1185">Reference proteome</keyword>
<accession>A0A3N4MC21</accession>